<evidence type="ECO:0000256" key="3">
    <source>
        <dbReference type="ARBA" id="ARBA00022679"/>
    </source>
</evidence>
<dbReference type="AlphaFoldDB" id="A0A6J7KT47"/>
<protein>
    <submittedName>
        <fullName evidence="5">Unannotated protein</fullName>
    </submittedName>
</protein>
<dbReference type="EMBL" id="CAFBMK010000450">
    <property type="protein sequence ID" value="CAB4959066.1"/>
    <property type="molecule type" value="Genomic_DNA"/>
</dbReference>
<dbReference type="NCBIfam" id="TIGR03965">
    <property type="entry name" value="mycofact_glyco"/>
    <property type="match status" value="1"/>
</dbReference>
<accession>A0A6J7KT47</accession>
<sequence length="407" mass="43351">MTPRPVPYDAVTVVIPVRDRPAALERCLVSVGGDHPIVVVDDGSVDPTSVAQLSARHHATLIRRPTPGGPAAARNAGLAAVRTPIVAFVDSDCEPVPYWLEQILPHLDDPAVVAAAPRVRARTAGRTRAERWAAESCPLDMGTAPAEVRPGGSVPYVPTAALVVHRGRLPETFDEDLRYGEDVDLVWRLIDGGWRVRYEPATTVWHRDPTSWRQLLTRRFHYGTSAAPLARRHGSRLAPLILSPWPASAALLLLSGRPARGAALVAARSAVLSIRLAGRGAPPGLGSRRTAEATVLTIEGIGRAATSSLLPVAVLAAGVLPGTRRPLATAIGLDIARRLRERRREPGCLGPLAWIAATVADDAAYGLGVWVGVLRAPEPHALLPSTGAARGAHWRPFVTTATRNVEI</sequence>
<keyword evidence="3" id="KW-0808">Transferase</keyword>
<dbReference type="InterPro" id="IPR029044">
    <property type="entry name" value="Nucleotide-diphossugar_trans"/>
</dbReference>
<dbReference type="GO" id="GO:0016757">
    <property type="term" value="F:glycosyltransferase activity"/>
    <property type="evidence" value="ECO:0007669"/>
    <property type="project" value="UniProtKB-KW"/>
</dbReference>
<dbReference type="PANTHER" id="PTHR43179:SF12">
    <property type="entry name" value="GALACTOFURANOSYLTRANSFERASE GLFT2"/>
    <property type="match status" value="1"/>
</dbReference>
<feature type="domain" description="Glycosyltransferase 2-like" evidence="4">
    <location>
        <begin position="12"/>
        <end position="129"/>
    </location>
</feature>
<dbReference type="InterPro" id="IPR001173">
    <property type="entry name" value="Glyco_trans_2-like"/>
</dbReference>
<organism evidence="5">
    <name type="scientific">freshwater metagenome</name>
    <dbReference type="NCBI Taxonomy" id="449393"/>
    <lineage>
        <taxon>unclassified sequences</taxon>
        <taxon>metagenomes</taxon>
        <taxon>ecological metagenomes</taxon>
    </lineage>
</organism>
<dbReference type="PANTHER" id="PTHR43179">
    <property type="entry name" value="RHAMNOSYLTRANSFERASE WBBL"/>
    <property type="match status" value="1"/>
</dbReference>
<proteinExistence type="inferred from homology"/>
<name>A0A6J7KT47_9ZZZZ</name>
<evidence type="ECO:0000256" key="2">
    <source>
        <dbReference type="ARBA" id="ARBA00022676"/>
    </source>
</evidence>
<dbReference type="Pfam" id="PF00535">
    <property type="entry name" value="Glycos_transf_2"/>
    <property type="match status" value="1"/>
</dbReference>
<evidence type="ECO:0000259" key="4">
    <source>
        <dbReference type="Pfam" id="PF00535"/>
    </source>
</evidence>
<dbReference type="InterPro" id="IPR023981">
    <property type="entry name" value="MftF"/>
</dbReference>
<dbReference type="Gene3D" id="3.90.550.10">
    <property type="entry name" value="Spore Coat Polysaccharide Biosynthesis Protein SpsA, Chain A"/>
    <property type="match status" value="1"/>
</dbReference>
<evidence type="ECO:0000256" key="1">
    <source>
        <dbReference type="ARBA" id="ARBA00006739"/>
    </source>
</evidence>
<dbReference type="CDD" id="cd00761">
    <property type="entry name" value="Glyco_tranf_GTA_type"/>
    <property type="match status" value="1"/>
</dbReference>
<keyword evidence="2" id="KW-0328">Glycosyltransferase</keyword>
<reference evidence="5" key="1">
    <citation type="submission" date="2020-05" db="EMBL/GenBank/DDBJ databases">
        <authorList>
            <person name="Chiriac C."/>
            <person name="Salcher M."/>
            <person name="Ghai R."/>
            <person name="Kavagutti S V."/>
        </authorList>
    </citation>
    <scope>NUCLEOTIDE SEQUENCE</scope>
</reference>
<dbReference type="SUPFAM" id="SSF53448">
    <property type="entry name" value="Nucleotide-diphospho-sugar transferases"/>
    <property type="match status" value="1"/>
</dbReference>
<evidence type="ECO:0000313" key="5">
    <source>
        <dbReference type="EMBL" id="CAB4959066.1"/>
    </source>
</evidence>
<comment type="similarity">
    <text evidence="1">Belongs to the glycosyltransferase 2 family.</text>
</comment>
<gene>
    <name evidence="5" type="ORF">UFOPK3564_03943</name>
</gene>